<organism evidence="1 2">
    <name type="scientific">Lyophyllum shimeji</name>
    <name type="common">Hon-shimeji</name>
    <name type="synonym">Tricholoma shimeji</name>
    <dbReference type="NCBI Taxonomy" id="47721"/>
    <lineage>
        <taxon>Eukaryota</taxon>
        <taxon>Fungi</taxon>
        <taxon>Dikarya</taxon>
        <taxon>Basidiomycota</taxon>
        <taxon>Agaricomycotina</taxon>
        <taxon>Agaricomycetes</taxon>
        <taxon>Agaricomycetidae</taxon>
        <taxon>Agaricales</taxon>
        <taxon>Tricholomatineae</taxon>
        <taxon>Lyophyllaceae</taxon>
        <taxon>Lyophyllum</taxon>
    </lineage>
</organism>
<dbReference type="InterPro" id="IPR036047">
    <property type="entry name" value="F-box-like_dom_sf"/>
</dbReference>
<proteinExistence type="predicted"/>
<gene>
    <name evidence="1" type="ORF">LshimejAT787_0112240</name>
</gene>
<dbReference type="EMBL" id="BRPK01000001">
    <property type="protein sequence ID" value="GLB34340.1"/>
    <property type="molecule type" value="Genomic_DNA"/>
</dbReference>
<name>A0A9P3PE48_LYOSH</name>
<dbReference type="SUPFAM" id="SSF81383">
    <property type="entry name" value="F-box domain"/>
    <property type="match status" value="1"/>
</dbReference>
<accession>A0A9P3PE48</accession>
<dbReference type="OrthoDB" id="2788229at2759"/>
<comment type="caution">
    <text evidence="1">The sequence shown here is derived from an EMBL/GenBank/DDBJ whole genome shotgun (WGS) entry which is preliminary data.</text>
</comment>
<dbReference type="AlphaFoldDB" id="A0A9P3PE48"/>
<evidence type="ECO:0000313" key="1">
    <source>
        <dbReference type="EMBL" id="GLB34340.1"/>
    </source>
</evidence>
<sequence>MSPPQLPLDIFESVIEHLYDDAESLRRCTLVCKSFVVPSRKRLFTRIYVGHNRRTDNPNNLPCKQLYKYLTGNPDIVPYVQELWVDGITGDWVFKEETVSLLLALFAESGGLRVFSIACSLRAPYKKWDSLPILFRQALAHVFHSPQLHTVHFRLNDSCGCAFPIDLFATAPNLKRLALLGNCASRAVWCPMVDDYWRASAHRSRMQHAEGARRLEALEIQALDLRHLLCAVDTPSSPLQFCGLRELAIRGGGDYTFFTGFSRILREVTGSIEMLVWHHPSSRRAVDIPTFQQLDRLRTMVFSITMHQHEYSSLCTVLKDKPFPNTLEQFAIVIEDASYRSIFRCTHRRTYASHFDDFLHCILGPVQHLRGITVRVVIAELERAEELGVHTNAGLRAHFPRLDATGKLSISLLVGQWDIDKITTTLASSLK</sequence>
<evidence type="ECO:0000313" key="2">
    <source>
        <dbReference type="Proteomes" id="UP001063166"/>
    </source>
</evidence>
<reference evidence="1" key="1">
    <citation type="submission" date="2022-07" db="EMBL/GenBank/DDBJ databases">
        <title>The genome of Lyophyllum shimeji provides insight into the initial evolution of ectomycorrhizal fungal genome.</title>
        <authorList>
            <person name="Kobayashi Y."/>
            <person name="Shibata T."/>
            <person name="Hirakawa H."/>
            <person name="Shigenobu S."/>
            <person name="Nishiyama T."/>
            <person name="Yamada A."/>
            <person name="Hasebe M."/>
            <person name="Kawaguchi M."/>
        </authorList>
    </citation>
    <scope>NUCLEOTIDE SEQUENCE</scope>
    <source>
        <strain evidence="1">AT787</strain>
    </source>
</reference>
<evidence type="ECO:0008006" key="3">
    <source>
        <dbReference type="Google" id="ProtNLM"/>
    </source>
</evidence>
<protein>
    <recommendedName>
        <fullName evidence="3">F-box domain-containing protein</fullName>
    </recommendedName>
</protein>
<dbReference type="Proteomes" id="UP001063166">
    <property type="component" value="Unassembled WGS sequence"/>
</dbReference>
<keyword evidence="2" id="KW-1185">Reference proteome</keyword>